<accession>A0A1I4NB21</accession>
<evidence type="ECO:0000313" key="2">
    <source>
        <dbReference type="EMBL" id="SFM12734.1"/>
    </source>
</evidence>
<sequence>MKKRMIITLLLLVLCFALPAAVLAQDADSGQTADSTLSGDMEGDTVIAVVNGEDITANQLNQKADLRSKLQRINRIDSQLAQILTNSDAGKLVLRKYQRAKLDALIDNVLLEQQVEADNISLTQAEKDEIYQQQKQAIMQKNDMTETEFKSVLEKQGFNDEQDYKDQFTSNPQLKVNKLIKEKVISDITVTESELQQEYDRNKDAFQQSKKEITFAKVKPQLEKMIKQQKQNQAIQQYLVKLRKEADIEIKI</sequence>
<dbReference type="AlphaFoldDB" id="A0A1I4NB21"/>
<dbReference type="InterPro" id="IPR050245">
    <property type="entry name" value="PrsA_foldase"/>
</dbReference>
<dbReference type="SUPFAM" id="SSF109998">
    <property type="entry name" value="Triger factor/SurA peptide-binding domain-like"/>
    <property type="match status" value="1"/>
</dbReference>
<dbReference type="EMBL" id="FOTI01000075">
    <property type="protein sequence ID" value="SFM12734.1"/>
    <property type="molecule type" value="Genomic_DNA"/>
</dbReference>
<protein>
    <recommendedName>
        <fullName evidence="4">SurA N-terminal domain-containing protein</fullName>
    </recommendedName>
</protein>
<dbReference type="STRING" id="29563.SAMN02983006_02863"/>
<dbReference type="Gene3D" id="1.10.4030.10">
    <property type="entry name" value="Porin chaperone SurA, peptide-binding domain"/>
    <property type="match status" value="1"/>
</dbReference>
<evidence type="ECO:0000256" key="1">
    <source>
        <dbReference type="SAM" id="SignalP"/>
    </source>
</evidence>
<feature type="chain" id="PRO_5039496809" description="SurA N-terminal domain-containing protein" evidence="1">
    <location>
        <begin position="25"/>
        <end position="252"/>
    </location>
</feature>
<dbReference type="Proteomes" id="UP000199006">
    <property type="component" value="Unassembled WGS sequence"/>
</dbReference>
<proteinExistence type="predicted"/>
<reference evidence="2 3" key="1">
    <citation type="submission" date="2016-10" db="EMBL/GenBank/DDBJ databases">
        <authorList>
            <person name="de Groot N.N."/>
        </authorList>
    </citation>
    <scope>NUCLEOTIDE SEQUENCE [LARGE SCALE GENOMIC DNA]</scope>
    <source>
        <strain evidence="2 3">ATCC 51327</strain>
    </source>
</reference>
<feature type="signal peptide" evidence="1">
    <location>
        <begin position="1"/>
        <end position="24"/>
    </location>
</feature>
<dbReference type="PANTHER" id="PTHR47245:SF2">
    <property type="entry name" value="PEPTIDYL-PROLYL CIS-TRANS ISOMERASE HP_0175-RELATED"/>
    <property type="match status" value="1"/>
</dbReference>
<dbReference type="OrthoDB" id="2111530at2"/>
<organism evidence="2 3">
    <name type="scientific">Halanaerobium salsuginis</name>
    <dbReference type="NCBI Taxonomy" id="29563"/>
    <lineage>
        <taxon>Bacteria</taxon>
        <taxon>Bacillati</taxon>
        <taxon>Bacillota</taxon>
        <taxon>Clostridia</taxon>
        <taxon>Halanaerobiales</taxon>
        <taxon>Halanaerobiaceae</taxon>
        <taxon>Halanaerobium</taxon>
    </lineage>
</organism>
<dbReference type="InterPro" id="IPR027304">
    <property type="entry name" value="Trigger_fact/SurA_dom_sf"/>
</dbReference>
<gene>
    <name evidence="2" type="ORF">SAMN02983006_02863</name>
</gene>
<dbReference type="PANTHER" id="PTHR47245">
    <property type="entry name" value="PEPTIDYLPROLYL ISOMERASE"/>
    <property type="match status" value="1"/>
</dbReference>
<evidence type="ECO:0008006" key="4">
    <source>
        <dbReference type="Google" id="ProtNLM"/>
    </source>
</evidence>
<dbReference type="RefSeq" id="WP_089862828.1">
    <property type="nucleotide sequence ID" value="NZ_FOTI01000075.1"/>
</dbReference>
<name>A0A1I4NB21_9FIRM</name>
<keyword evidence="1" id="KW-0732">Signal</keyword>
<keyword evidence="3" id="KW-1185">Reference proteome</keyword>
<evidence type="ECO:0000313" key="3">
    <source>
        <dbReference type="Proteomes" id="UP000199006"/>
    </source>
</evidence>